<sequence>MAATCANAAAPTQITATVKKIGQFSESGDGYTFKTKDGKQYYVYNAGGGSPIPGEKFITESEKKGTPICLKLTPPDGMGDIASVTPGACKP</sequence>
<proteinExistence type="predicted"/>
<keyword evidence="2" id="KW-1185">Reference proteome</keyword>
<dbReference type="AlphaFoldDB" id="A0A221KGB9"/>
<protein>
    <submittedName>
        <fullName evidence="1">Uncharacterized protein</fullName>
    </submittedName>
</protein>
<accession>A0A221KGB9</accession>
<dbReference type="EMBL" id="CP022423">
    <property type="protein sequence ID" value="ASM77897.1"/>
    <property type="molecule type" value="Genomic_DNA"/>
</dbReference>
<evidence type="ECO:0000313" key="1">
    <source>
        <dbReference type="EMBL" id="ASM77897.1"/>
    </source>
</evidence>
<gene>
    <name evidence="1" type="ORF">VITFI_CDS2119</name>
</gene>
<organism evidence="1 2">
    <name type="scientific">Vitreoscilla filiformis</name>
    <dbReference type="NCBI Taxonomy" id="63"/>
    <lineage>
        <taxon>Bacteria</taxon>
        <taxon>Pseudomonadati</taxon>
        <taxon>Pseudomonadota</taxon>
        <taxon>Betaproteobacteria</taxon>
        <taxon>Neisseriales</taxon>
        <taxon>Neisseriaceae</taxon>
        <taxon>Vitreoscilla</taxon>
    </lineage>
</organism>
<evidence type="ECO:0000313" key="2">
    <source>
        <dbReference type="Proteomes" id="UP000199729"/>
    </source>
</evidence>
<name>A0A221KGB9_VITFI</name>
<reference evidence="1 2" key="1">
    <citation type="submission" date="2017-07" db="EMBL/GenBank/DDBJ databases">
        <title>Complete Genome Sequence of the cosmetic ferment Vitreoscilla filiformis (ATCC15551).</title>
        <authorList>
            <person name="Contreras S."/>
            <person name="Sagory-Zalkind P."/>
            <person name="Blanquart H."/>
            <person name="Iltis A."/>
            <person name="Morand S.C."/>
        </authorList>
    </citation>
    <scope>NUCLEOTIDE SEQUENCE [LARGE SCALE GENOMIC DNA]</scope>
    <source>
        <strain evidence="1 2">ATCC 15551</strain>
    </source>
</reference>
<dbReference type="Proteomes" id="UP000199729">
    <property type="component" value="Chromosome"/>
</dbReference>
<dbReference type="KEGG" id="vff:VITFI_CDS2119"/>